<comment type="subcellular location">
    <subcellularLocation>
        <location evidence="1">Membrane</location>
        <topology evidence="1">Multi-pass membrane protein</topology>
    </subcellularLocation>
</comment>
<name>A0A0P6W0E5_9BACI</name>
<keyword evidence="4" id="KW-0309">Germination</keyword>
<accession>A0A0P6W0E5</accession>
<evidence type="ECO:0000256" key="7">
    <source>
        <dbReference type="ARBA" id="ARBA00023136"/>
    </source>
</evidence>
<dbReference type="Pfam" id="PF03845">
    <property type="entry name" value="Spore_permease"/>
    <property type="match status" value="1"/>
</dbReference>
<dbReference type="GO" id="GO:0016020">
    <property type="term" value="C:membrane"/>
    <property type="evidence" value="ECO:0007669"/>
    <property type="project" value="UniProtKB-SubCell"/>
</dbReference>
<feature type="transmembrane region" description="Helical" evidence="8">
    <location>
        <begin position="217"/>
        <end position="237"/>
    </location>
</feature>
<dbReference type="PATRIC" id="fig|218284.4.peg.1125"/>
<feature type="transmembrane region" description="Helical" evidence="8">
    <location>
        <begin position="84"/>
        <end position="115"/>
    </location>
</feature>
<keyword evidence="3" id="KW-0813">Transport</keyword>
<dbReference type="PANTHER" id="PTHR34975">
    <property type="entry name" value="SPORE GERMINATION PROTEIN A2"/>
    <property type="match status" value="1"/>
</dbReference>
<dbReference type="PANTHER" id="PTHR34975:SF2">
    <property type="entry name" value="SPORE GERMINATION PROTEIN A2"/>
    <property type="match status" value="1"/>
</dbReference>
<evidence type="ECO:0000313" key="9">
    <source>
        <dbReference type="EMBL" id="KPL58774.1"/>
    </source>
</evidence>
<dbReference type="NCBIfam" id="TIGR00912">
    <property type="entry name" value="2A0309"/>
    <property type="match status" value="1"/>
</dbReference>
<dbReference type="RefSeq" id="WP_060673253.1">
    <property type="nucleotide sequence ID" value="NZ_LIXZ01000012.1"/>
</dbReference>
<feature type="transmembrane region" description="Helical" evidence="8">
    <location>
        <begin position="307"/>
        <end position="323"/>
    </location>
</feature>
<evidence type="ECO:0000256" key="3">
    <source>
        <dbReference type="ARBA" id="ARBA00022448"/>
    </source>
</evidence>
<evidence type="ECO:0000256" key="6">
    <source>
        <dbReference type="ARBA" id="ARBA00022989"/>
    </source>
</evidence>
<dbReference type="InterPro" id="IPR004761">
    <property type="entry name" value="Spore_GerAB"/>
</dbReference>
<keyword evidence="6 8" id="KW-1133">Transmembrane helix</keyword>
<sequence>MKSIRKILIPRQLLLLLILSTGLLNHVMLIPSIFQAAGRDGWISILAAYPILLLMTFLIYYIIKHSPKEGFFHLLQQKWPRWAVLLFSLPICLFLFSSAYITFVDLILWLSAYFLADVPSFIVWGGILIICFLITWAGIKHMAIASGILLPLVMIFGFFIAITNTNLKDPSLLFPIMSNGYEPVIKGMIYVLSGLLEVYLIVLIQPFSEDKMKMHHLIVLGLIIMGLMFGPLTASIMEFGPVESANLRYPAYEQWRILSIGEFITHLDFFALYQWLSGALIRISLFMFLLGALLIKKKDQYRISLKVLVPIFIVFFGLVLFKTDTYDFYLFLFNIFFPLTVILFSVQIIVSAIILRLVK</sequence>
<evidence type="ECO:0000256" key="8">
    <source>
        <dbReference type="SAM" id="Phobius"/>
    </source>
</evidence>
<protein>
    <submittedName>
        <fullName evidence="9">Spore gernimation protein</fullName>
    </submittedName>
</protein>
<comment type="caution">
    <text evidence="9">The sequence shown here is derived from an EMBL/GenBank/DDBJ whole genome shotgun (WGS) entry which is preliminary data.</text>
</comment>
<dbReference type="GO" id="GO:0009847">
    <property type="term" value="P:spore germination"/>
    <property type="evidence" value="ECO:0007669"/>
    <property type="project" value="InterPro"/>
</dbReference>
<dbReference type="EMBL" id="LIXZ01000012">
    <property type="protein sequence ID" value="KPL58774.1"/>
    <property type="molecule type" value="Genomic_DNA"/>
</dbReference>
<gene>
    <name evidence="9" type="ORF">AM506_14720</name>
</gene>
<organism evidence="9 10">
    <name type="scientific">Rossellomorea vietnamensis</name>
    <dbReference type="NCBI Taxonomy" id="218284"/>
    <lineage>
        <taxon>Bacteria</taxon>
        <taxon>Bacillati</taxon>
        <taxon>Bacillota</taxon>
        <taxon>Bacilli</taxon>
        <taxon>Bacillales</taxon>
        <taxon>Bacillaceae</taxon>
        <taxon>Rossellomorea</taxon>
    </lineage>
</organism>
<evidence type="ECO:0000256" key="5">
    <source>
        <dbReference type="ARBA" id="ARBA00022692"/>
    </source>
</evidence>
<reference evidence="9 10" key="1">
    <citation type="submission" date="2015-08" db="EMBL/GenBank/DDBJ databases">
        <title>Draft Genome Sequence of Bacillus vietnamensis UCD-SED5.</title>
        <authorList>
            <person name="Lee R.D."/>
            <person name="Jospin G."/>
            <person name="Lang J.M."/>
            <person name="Coil D.A."/>
            <person name="Eisen J.A."/>
        </authorList>
    </citation>
    <scope>NUCLEOTIDE SEQUENCE [LARGE SCALE GENOMIC DNA]</scope>
    <source>
        <strain evidence="9 10">UCD-SED5</strain>
    </source>
</reference>
<dbReference type="eggNOG" id="COG1457">
    <property type="taxonomic scope" value="Bacteria"/>
</dbReference>
<dbReference type="Proteomes" id="UP000050398">
    <property type="component" value="Unassembled WGS sequence"/>
</dbReference>
<feature type="transmembrane region" description="Helical" evidence="8">
    <location>
        <begin position="121"/>
        <end position="139"/>
    </location>
</feature>
<feature type="transmembrane region" description="Helical" evidence="8">
    <location>
        <begin position="272"/>
        <end position="295"/>
    </location>
</feature>
<feature type="transmembrane region" description="Helical" evidence="8">
    <location>
        <begin position="329"/>
        <end position="355"/>
    </location>
</feature>
<evidence type="ECO:0000256" key="1">
    <source>
        <dbReference type="ARBA" id="ARBA00004141"/>
    </source>
</evidence>
<dbReference type="AlphaFoldDB" id="A0A0P6W0E5"/>
<feature type="transmembrane region" description="Helical" evidence="8">
    <location>
        <begin position="46"/>
        <end position="63"/>
    </location>
</feature>
<feature type="transmembrane region" description="Helical" evidence="8">
    <location>
        <begin position="148"/>
        <end position="167"/>
    </location>
</feature>
<evidence type="ECO:0000313" key="10">
    <source>
        <dbReference type="Proteomes" id="UP000050398"/>
    </source>
</evidence>
<evidence type="ECO:0000256" key="2">
    <source>
        <dbReference type="ARBA" id="ARBA00007998"/>
    </source>
</evidence>
<keyword evidence="5 8" id="KW-0812">Transmembrane</keyword>
<evidence type="ECO:0000256" key="4">
    <source>
        <dbReference type="ARBA" id="ARBA00022544"/>
    </source>
</evidence>
<comment type="similarity">
    <text evidence="2">Belongs to the amino acid-polyamine-organocation (APC) superfamily. Spore germination protein (SGP) (TC 2.A.3.9) family.</text>
</comment>
<proteinExistence type="inferred from homology"/>
<keyword evidence="7 8" id="KW-0472">Membrane</keyword>
<feature type="transmembrane region" description="Helical" evidence="8">
    <location>
        <begin position="187"/>
        <end position="205"/>
    </location>
</feature>
<dbReference type="OrthoDB" id="2381188at2"/>